<dbReference type="EMBL" id="CP036526">
    <property type="protein sequence ID" value="QDT12125.1"/>
    <property type="molecule type" value="Genomic_DNA"/>
</dbReference>
<keyword evidence="1" id="KW-0732">Signal</keyword>
<accession>A0A517NYC0</accession>
<dbReference type="OrthoDB" id="268294at2"/>
<name>A0A517NYC0_9BACT</name>
<dbReference type="RefSeq" id="WP_145419849.1">
    <property type="nucleotide sequence ID" value="NZ_CP036526.1"/>
</dbReference>
<gene>
    <name evidence="2" type="ORF">K239x_41330</name>
</gene>
<evidence type="ECO:0000256" key="1">
    <source>
        <dbReference type="SAM" id="SignalP"/>
    </source>
</evidence>
<dbReference type="Proteomes" id="UP000319817">
    <property type="component" value="Chromosome"/>
</dbReference>
<reference evidence="2 3" key="1">
    <citation type="submission" date="2019-02" db="EMBL/GenBank/DDBJ databases">
        <title>Deep-cultivation of Planctomycetes and their phenomic and genomic characterization uncovers novel biology.</title>
        <authorList>
            <person name="Wiegand S."/>
            <person name="Jogler M."/>
            <person name="Boedeker C."/>
            <person name="Pinto D."/>
            <person name="Vollmers J."/>
            <person name="Rivas-Marin E."/>
            <person name="Kohn T."/>
            <person name="Peeters S.H."/>
            <person name="Heuer A."/>
            <person name="Rast P."/>
            <person name="Oberbeckmann S."/>
            <person name="Bunk B."/>
            <person name="Jeske O."/>
            <person name="Meyerdierks A."/>
            <person name="Storesund J.E."/>
            <person name="Kallscheuer N."/>
            <person name="Luecker S."/>
            <person name="Lage O.M."/>
            <person name="Pohl T."/>
            <person name="Merkel B.J."/>
            <person name="Hornburger P."/>
            <person name="Mueller R.-W."/>
            <person name="Bruemmer F."/>
            <person name="Labrenz M."/>
            <person name="Spormann A.M."/>
            <person name="Op den Camp H."/>
            <person name="Overmann J."/>
            <person name="Amann R."/>
            <person name="Jetten M.S.M."/>
            <person name="Mascher T."/>
            <person name="Medema M.H."/>
            <person name="Devos D.P."/>
            <person name="Kaster A.-K."/>
            <person name="Ovreas L."/>
            <person name="Rohde M."/>
            <person name="Galperin M.Y."/>
            <person name="Jogler C."/>
        </authorList>
    </citation>
    <scope>NUCLEOTIDE SEQUENCE [LARGE SCALE GENOMIC DNA]</scope>
    <source>
        <strain evidence="2 3">K23_9</strain>
    </source>
</reference>
<organism evidence="2 3">
    <name type="scientific">Stieleria marina</name>
    <dbReference type="NCBI Taxonomy" id="1930275"/>
    <lineage>
        <taxon>Bacteria</taxon>
        <taxon>Pseudomonadati</taxon>
        <taxon>Planctomycetota</taxon>
        <taxon>Planctomycetia</taxon>
        <taxon>Pirellulales</taxon>
        <taxon>Pirellulaceae</taxon>
        <taxon>Stieleria</taxon>
    </lineage>
</organism>
<dbReference type="InterPro" id="IPR036514">
    <property type="entry name" value="SGNH_hydro_sf"/>
</dbReference>
<evidence type="ECO:0000313" key="3">
    <source>
        <dbReference type="Proteomes" id="UP000319817"/>
    </source>
</evidence>
<evidence type="ECO:0008006" key="4">
    <source>
        <dbReference type="Google" id="ProtNLM"/>
    </source>
</evidence>
<dbReference type="AlphaFoldDB" id="A0A517NYC0"/>
<evidence type="ECO:0000313" key="2">
    <source>
        <dbReference type="EMBL" id="QDT12125.1"/>
    </source>
</evidence>
<keyword evidence="3" id="KW-1185">Reference proteome</keyword>
<feature type="signal peptide" evidence="1">
    <location>
        <begin position="1"/>
        <end position="30"/>
    </location>
</feature>
<dbReference type="Gene3D" id="3.40.50.1110">
    <property type="entry name" value="SGNH hydrolase"/>
    <property type="match status" value="1"/>
</dbReference>
<sequence length="342" mass="37967" precursor="true">MKRLTAWMHRTLGLTLFLSLLALPQRPVNADEPANSVAPASSNKTDEQRSLNVLFIGNSYTARHNLADVVKAMAQAGQPGLTFNYSAVIYGGRTLADHWRLGTQNMVTAHSLTRETESATIKNLELAVAADSSDKYAKAALKKHLAFQTEFEANRTNWDIVVLQSYRDDQGGADSKYAQFVPKFAKLAKDQGARVVLYVTTPTTQNAAPLTDKPDRHGVTELCHEIASLAKSVDAAVAPMPLVGLNCQTQRPDLTLRYVNDAHLNKTMAYLTACTLYAAIFDASPVGLPIDSITDIRYFQDDKNNKRLDRDGQPITKTFSDSDRVDLQRIAWESHQEFQRIR</sequence>
<feature type="chain" id="PRO_5021817894" description="SGNH hydrolase-type esterase domain-containing protein" evidence="1">
    <location>
        <begin position="31"/>
        <end position="342"/>
    </location>
</feature>
<proteinExistence type="predicted"/>
<dbReference type="GO" id="GO:0016788">
    <property type="term" value="F:hydrolase activity, acting on ester bonds"/>
    <property type="evidence" value="ECO:0007669"/>
    <property type="project" value="UniProtKB-ARBA"/>
</dbReference>
<protein>
    <recommendedName>
        <fullName evidence="4">SGNH hydrolase-type esterase domain-containing protein</fullName>
    </recommendedName>
</protein>